<feature type="active site" description="Proton acceptor" evidence="11">
    <location>
        <position position="62"/>
    </location>
</feature>
<dbReference type="Pfam" id="PF00534">
    <property type="entry name" value="Glycos_transf_1"/>
    <property type="match status" value="1"/>
</dbReference>
<keyword evidence="13" id="KW-1003">Cell membrane</keyword>
<dbReference type="NCBIfam" id="NF004388">
    <property type="entry name" value="PRK05749.1-4"/>
    <property type="match status" value="1"/>
</dbReference>
<dbReference type="Pfam" id="PF04413">
    <property type="entry name" value="Glycos_transf_N"/>
    <property type="match status" value="1"/>
</dbReference>
<dbReference type="Gene3D" id="3.40.50.2000">
    <property type="entry name" value="Glycogen Phosphorylase B"/>
    <property type="match status" value="1"/>
</dbReference>
<dbReference type="AlphaFoldDB" id="A0A5B0WU71"/>
<dbReference type="InterPro" id="IPR038107">
    <property type="entry name" value="Glycos_transf_N_sf"/>
</dbReference>
<dbReference type="PANTHER" id="PTHR42755:SF1">
    <property type="entry name" value="3-DEOXY-D-MANNO-OCTULOSONIC ACID TRANSFERASE, MITOCHONDRIAL-RELATED"/>
    <property type="match status" value="1"/>
</dbReference>
<protein>
    <recommendedName>
        <fullName evidence="5 13">3-deoxy-D-manno-octulosonic acid transferase</fullName>
        <shortName evidence="13">Kdo transferase</shortName>
        <ecNumber evidence="4 13">2.4.99.12</ecNumber>
    </recommendedName>
    <alternativeName>
        <fullName evidence="9 13">Lipid IV(A) 3-deoxy-D-manno-octulosonic acid transferase</fullName>
    </alternativeName>
</protein>
<dbReference type="FunFam" id="3.40.50.11720:FF:000001">
    <property type="entry name" value="3-deoxy-D-manno-octulosonic acid transferase"/>
    <property type="match status" value="1"/>
</dbReference>
<reference evidence="16 17" key="1">
    <citation type="submission" date="2019-09" db="EMBL/GenBank/DDBJ databases">
        <authorList>
            <person name="Chen X.-Y."/>
        </authorList>
    </citation>
    <scope>NUCLEOTIDE SEQUENCE [LARGE SCALE GENOMIC DNA]</scope>
    <source>
        <strain evidence="16 17">NY5</strain>
    </source>
</reference>
<proteinExistence type="inferred from homology"/>
<keyword evidence="6" id="KW-0472">Membrane</keyword>
<dbReference type="GO" id="GO:0005886">
    <property type="term" value="C:plasma membrane"/>
    <property type="evidence" value="ECO:0007669"/>
    <property type="project" value="UniProtKB-SubCell"/>
</dbReference>
<evidence type="ECO:0000256" key="6">
    <source>
        <dbReference type="ARBA" id="ARBA00022519"/>
    </source>
</evidence>
<sequence>MRYLYSALFYALLPLLWLRMLLRSRRAPAYRQRLAERLGVFQCPREIIEGRVIWVHAVSVGEALAAVPLVEELLAQWPEHSVVMTTTTPTGSERVRAQFGARVFHVYAPWDIPGAVQRFLARVRPELLIIMETELWPNMIHYSKRGGCRIVLANARLSARSARGYARFAGLTGSMLAGLDRVACQSEADGERLLTLGLEASRLRLTGSIKFDIELDAALRSQAQSLRVALGQRPVLLASSTHQGEDEVVLDAFCQLRQSQPQLLCLIVPRHPERFESVYALCQSRGLHTARRSQAETVSPEHAVLLGDTMGELRLLSGVATVCVIGGSFIEHGGQNVLEAAAWGVPVVSGPHMFNFSEITELLLAAGGMIQVADAGELTPTLRELLADENRRRDMGHAAEAVVDANRGALARLLELVGEVLESAGA</sequence>
<feature type="domain" description="Glycosyl transferase family 1" evidence="14">
    <location>
        <begin position="248"/>
        <end position="400"/>
    </location>
</feature>
<dbReference type="InterPro" id="IPR001296">
    <property type="entry name" value="Glyco_trans_1"/>
</dbReference>
<keyword evidence="8" id="KW-0812">Transmembrane</keyword>
<organism evidence="16 17">
    <name type="scientific">Pseudohalioglobus sediminis</name>
    <dbReference type="NCBI Taxonomy" id="2606449"/>
    <lineage>
        <taxon>Bacteria</taxon>
        <taxon>Pseudomonadati</taxon>
        <taxon>Pseudomonadota</taxon>
        <taxon>Gammaproteobacteria</taxon>
        <taxon>Cellvibrionales</taxon>
        <taxon>Halieaceae</taxon>
        <taxon>Pseudohalioglobus</taxon>
    </lineage>
</organism>
<evidence type="ECO:0000256" key="4">
    <source>
        <dbReference type="ARBA" id="ARBA00012621"/>
    </source>
</evidence>
<feature type="domain" description="3-deoxy-D-manno-octulosonic-acid transferase N-terminal" evidence="15">
    <location>
        <begin position="32"/>
        <end position="213"/>
    </location>
</feature>
<dbReference type="EC" id="2.4.99.12" evidence="4 13"/>
<keyword evidence="7 13" id="KW-0808">Transferase</keyword>
<dbReference type="GO" id="GO:0043842">
    <property type="term" value="F:Kdo transferase activity"/>
    <property type="evidence" value="ECO:0007669"/>
    <property type="project" value="UniProtKB-EC"/>
</dbReference>
<dbReference type="PANTHER" id="PTHR42755">
    <property type="entry name" value="3-DEOXY-MANNO-OCTULOSONATE CYTIDYLYLTRANSFERASE"/>
    <property type="match status" value="1"/>
</dbReference>
<evidence type="ECO:0000256" key="2">
    <source>
        <dbReference type="ARBA" id="ARBA00004713"/>
    </source>
</evidence>
<keyword evidence="8" id="KW-0735">Signal-anchor</keyword>
<evidence type="ECO:0000256" key="13">
    <source>
        <dbReference type="RuleBase" id="RU365103"/>
    </source>
</evidence>
<comment type="similarity">
    <text evidence="3">Belongs to the glycosyltransferase group 1 family. Glycosyltransferase 30 subfamily.</text>
</comment>
<evidence type="ECO:0000256" key="3">
    <source>
        <dbReference type="ARBA" id="ARBA00006380"/>
    </source>
</evidence>
<evidence type="ECO:0000259" key="14">
    <source>
        <dbReference type="Pfam" id="PF00534"/>
    </source>
</evidence>
<evidence type="ECO:0000256" key="10">
    <source>
        <dbReference type="ARBA" id="ARBA00049183"/>
    </source>
</evidence>
<evidence type="ECO:0000256" key="5">
    <source>
        <dbReference type="ARBA" id="ARBA00019077"/>
    </source>
</evidence>
<evidence type="ECO:0000256" key="9">
    <source>
        <dbReference type="ARBA" id="ARBA00031445"/>
    </source>
</evidence>
<comment type="subcellular location">
    <subcellularLocation>
        <location evidence="1">Cell inner membrane</location>
        <topology evidence="1">Single-pass membrane protein</topology>
        <orientation evidence="1">Cytoplasmic side</orientation>
    </subcellularLocation>
    <subcellularLocation>
        <location evidence="13">Cell membrane</location>
    </subcellularLocation>
</comment>
<evidence type="ECO:0000313" key="17">
    <source>
        <dbReference type="Proteomes" id="UP000323708"/>
    </source>
</evidence>
<dbReference type="InterPro" id="IPR039901">
    <property type="entry name" value="Kdotransferase"/>
</dbReference>
<dbReference type="GO" id="GO:0009244">
    <property type="term" value="P:lipopolysaccharide core region biosynthetic process"/>
    <property type="evidence" value="ECO:0007669"/>
    <property type="project" value="UniProtKB-UniRule"/>
</dbReference>
<dbReference type="Gene3D" id="3.40.50.11720">
    <property type="entry name" value="3-Deoxy-D-manno-octulosonic-acid transferase, N-terminal domain"/>
    <property type="match status" value="1"/>
</dbReference>
<dbReference type="EMBL" id="VTUX01000005">
    <property type="protein sequence ID" value="KAA1190632.1"/>
    <property type="molecule type" value="Genomic_DNA"/>
</dbReference>
<dbReference type="InterPro" id="IPR007507">
    <property type="entry name" value="Glycos_transf_N"/>
</dbReference>
<evidence type="ECO:0000256" key="8">
    <source>
        <dbReference type="ARBA" id="ARBA00022968"/>
    </source>
</evidence>
<accession>A0A5B0WU71</accession>
<dbReference type="RefSeq" id="WP_149611787.1">
    <property type="nucleotide sequence ID" value="NZ_VTUX01000005.1"/>
</dbReference>
<dbReference type="Proteomes" id="UP000323708">
    <property type="component" value="Unassembled WGS sequence"/>
</dbReference>
<dbReference type="SUPFAM" id="SSF53756">
    <property type="entry name" value="UDP-Glycosyltransferase/glycogen phosphorylase"/>
    <property type="match status" value="1"/>
</dbReference>
<evidence type="ECO:0000256" key="12">
    <source>
        <dbReference type="PIRSR" id="PIRSR639901-2"/>
    </source>
</evidence>
<feature type="site" description="Transition state stabilizer" evidence="12">
    <location>
        <position position="132"/>
    </location>
</feature>
<keyword evidence="6" id="KW-0997">Cell inner membrane</keyword>
<gene>
    <name evidence="16" type="ORF">F0M18_12545</name>
</gene>
<evidence type="ECO:0000313" key="16">
    <source>
        <dbReference type="EMBL" id="KAA1190632.1"/>
    </source>
</evidence>
<comment type="caution">
    <text evidence="16">The sequence shown here is derived from an EMBL/GenBank/DDBJ whole genome shotgun (WGS) entry which is preliminary data.</text>
</comment>
<evidence type="ECO:0000256" key="1">
    <source>
        <dbReference type="ARBA" id="ARBA00004388"/>
    </source>
</evidence>
<feature type="site" description="Transition state stabilizer" evidence="12">
    <location>
        <position position="210"/>
    </location>
</feature>
<dbReference type="GO" id="GO:0009245">
    <property type="term" value="P:lipid A biosynthetic process"/>
    <property type="evidence" value="ECO:0007669"/>
    <property type="project" value="TreeGrafter"/>
</dbReference>
<dbReference type="FunFam" id="3.40.50.2000:FF:000032">
    <property type="entry name" value="3-deoxy-D-manno-octulosonic acid transferase"/>
    <property type="match status" value="1"/>
</dbReference>
<comment type="catalytic activity">
    <reaction evidence="10 13">
        <text>lipid IVA (E. coli) + CMP-3-deoxy-beta-D-manno-octulosonate = alpha-Kdo-(2-&gt;6)-lipid IVA (E. coli) + CMP + H(+)</text>
        <dbReference type="Rhea" id="RHEA:28066"/>
        <dbReference type="ChEBI" id="CHEBI:15378"/>
        <dbReference type="ChEBI" id="CHEBI:58603"/>
        <dbReference type="ChEBI" id="CHEBI:60364"/>
        <dbReference type="ChEBI" id="CHEBI:60377"/>
        <dbReference type="ChEBI" id="CHEBI:85987"/>
        <dbReference type="EC" id="2.4.99.12"/>
    </reaction>
</comment>
<keyword evidence="13" id="KW-0448">Lipopolysaccharide biosynthesis</keyword>
<evidence type="ECO:0000256" key="7">
    <source>
        <dbReference type="ARBA" id="ARBA00022679"/>
    </source>
</evidence>
<comment type="function">
    <text evidence="13">Involved in lipopolysaccharide (LPS) biosynthesis. Catalyzes the transfer of 3-deoxy-D-manno-octulosonate (Kdo) residue(s) from CMP-Kdo to lipid IV(A), the tetraacyldisaccharide-1,4'-bisphosphate precursor of lipid A.</text>
</comment>
<keyword evidence="17" id="KW-1185">Reference proteome</keyword>
<comment type="pathway">
    <text evidence="2 13">Bacterial outer membrane biogenesis; LPS core biosynthesis.</text>
</comment>
<name>A0A5B0WU71_9GAMM</name>
<evidence type="ECO:0000259" key="15">
    <source>
        <dbReference type="Pfam" id="PF04413"/>
    </source>
</evidence>
<dbReference type="UniPathway" id="UPA00958"/>
<evidence type="ECO:0000256" key="11">
    <source>
        <dbReference type="PIRSR" id="PIRSR639901-1"/>
    </source>
</evidence>